<reference evidence="7 8" key="1">
    <citation type="submission" date="2024-03" db="EMBL/GenBank/DDBJ databases">
        <title>The Acrasis kona genome and developmental transcriptomes reveal deep origins of eukaryotic multicellular pathways.</title>
        <authorList>
            <person name="Sheikh S."/>
            <person name="Fu C.-J."/>
            <person name="Brown M.W."/>
            <person name="Baldauf S.L."/>
        </authorList>
    </citation>
    <scope>NUCLEOTIDE SEQUENCE [LARGE SCALE GENOMIC DNA]</scope>
    <source>
        <strain evidence="7 8">ATCC MYA-3509</strain>
    </source>
</reference>
<organism evidence="7 8">
    <name type="scientific">Acrasis kona</name>
    <dbReference type="NCBI Taxonomy" id="1008807"/>
    <lineage>
        <taxon>Eukaryota</taxon>
        <taxon>Discoba</taxon>
        <taxon>Heterolobosea</taxon>
        <taxon>Tetramitia</taxon>
        <taxon>Eutetramitia</taxon>
        <taxon>Acrasidae</taxon>
        <taxon>Acrasis</taxon>
    </lineage>
</organism>
<evidence type="ECO:0000256" key="1">
    <source>
        <dbReference type="ARBA" id="ARBA00004141"/>
    </source>
</evidence>
<dbReference type="Pfam" id="PF07690">
    <property type="entry name" value="MFS_1"/>
    <property type="match status" value="1"/>
</dbReference>
<evidence type="ECO:0000313" key="8">
    <source>
        <dbReference type="Proteomes" id="UP001431209"/>
    </source>
</evidence>
<evidence type="ECO:0000259" key="6">
    <source>
        <dbReference type="PROSITE" id="PS50850"/>
    </source>
</evidence>
<keyword evidence="8" id="KW-1185">Reference proteome</keyword>
<gene>
    <name evidence="7" type="ORF">AKO1_003626</name>
</gene>
<feature type="transmembrane region" description="Helical" evidence="5">
    <location>
        <begin position="172"/>
        <end position="193"/>
    </location>
</feature>
<accession>A0AAW2Z6H8</accession>
<evidence type="ECO:0000256" key="5">
    <source>
        <dbReference type="SAM" id="Phobius"/>
    </source>
</evidence>
<dbReference type="GO" id="GO:0016020">
    <property type="term" value="C:membrane"/>
    <property type="evidence" value="ECO:0007669"/>
    <property type="project" value="UniProtKB-SubCell"/>
</dbReference>
<dbReference type="InterPro" id="IPR036259">
    <property type="entry name" value="MFS_trans_sf"/>
</dbReference>
<keyword evidence="2 5" id="KW-0812">Transmembrane</keyword>
<feature type="transmembrane region" description="Helical" evidence="5">
    <location>
        <begin position="141"/>
        <end position="160"/>
    </location>
</feature>
<feature type="transmembrane region" description="Helical" evidence="5">
    <location>
        <begin position="270"/>
        <end position="289"/>
    </location>
</feature>
<feature type="non-terminal residue" evidence="7">
    <location>
        <position position="317"/>
    </location>
</feature>
<feature type="transmembrane region" description="Helical" evidence="5">
    <location>
        <begin position="199"/>
        <end position="224"/>
    </location>
</feature>
<dbReference type="PANTHER" id="PTHR23121:SF9">
    <property type="entry name" value="SODIUM-DEPENDENT GLUCOSE TRANSPORTER 1"/>
    <property type="match status" value="1"/>
</dbReference>
<dbReference type="AlphaFoldDB" id="A0AAW2Z6H8"/>
<protein>
    <recommendedName>
        <fullName evidence="6">Major facilitator superfamily (MFS) profile domain-containing protein</fullName>
    </recommendedName>
</protein>
<feature type="transmembrane region" description="Helical" evidence="5">
    <location>
        <begin position="231"/>
        <end position="250"/>
    </location>
</feature>
<evidence type="ECO:0000256" key="3">
    <source>
        <dbReference type="ARBA" id="ARBA00022989"/>
    </source>
</evidence>
<dbReference type="EMBL" id="JAOPGA020001073">
    <property type="protein sequence ID" value="KAL0484827.1"/>
    <property type="molecule type" value="Genomic_DNA"/>
</dbReference>
<dbReference type="GO" id="GO:0022857">
    <property type="term" value="F:transmembrane transporter activity"/>
    <property type="evidence" value="ECO:0007669"/>
    <property type="project" value="InterPro"/>
</dbReference>
<keyword evidence="4 5" id="KW-0472">Membrane</keyword>
<proteinExistence type="predicted"/>
<dbReference type="SUPFAM" id="SSF103473">
    <property type="entry name" value="MFS general substrate transporter"/>
    <property type="match status" value="1"/>
</dbReference>
<feature type="transmembrane region" description="Helical" evidence="5">
    <location>
        <begin position="101"/>
        <end position="121"/>
    </location>
</feature>
<dbReference type="InterPro" id="IPR020846">
    <property type="entry name" value="MFS_dom"/>
</dbReference>
<name>A0AAW2Z6H8_9EUKA</name>
<dbReference type="PROSITE" id="PS50850">
    <property type="entry name" value="MFS"/>
    <property type="match status" value="1"/>
</dbReference>
<evidence type="ECO:0000256" key="2">
    <source>
        <dbReference type="ARBA" id="ARBA00022692"/>
    </source>
</evidence>
<dbReference type="PANTHER" id="PTHR23121">
    <property type="entry name" value="SODIUM-DEPENDENT GLUCOSE TRANSPORTER 1"/>
    <property type="match status" value="1"/>
</dbReference>
<keyword evidence="3 5" id="KW-1133">Transmembrane helix</keyword>
<comment type="caution">
    <text evidence="7">The sequence shown here is derived from an EMBL/GenBank/DDBJ whole genome shotgun (WGS) entry which is preliminary data.</text>
</comment>
<dbReference type="Gene3D" id="1.20.1250.20">
    <property type="entry name" value="MFS general substrate transporter like domains"/>
    <property type="match status" value="1"/>
</dbReference>
<comment type="subcellular location">
    <subcellularLocation>
        <location evidence="1">Membrane</location>
        <topology evidence="1">Multi-pass membrane protein</topology>
    </subcellularLocation>
</comment>
<dbReference type="InterPro" id="IPR011701">
    <property type="entry name" value="MFS"/>
</dbReference>
<sequence>MRKEKPTLKITTALAPTAAETHDERITKLPMDLHEEELTTSKSYASGFDDVNTFHTAVEPITPSTANTTTPVGHAVWEAQLHKKNRRTIRDAVRDLPKRKLALTGILCCMFVFYGAVFCMMGPSLNMTVQRTGTDISNSGWLFTVRGIGGAVTGAFAGKIMDRFSSSFGRKVSIIGCIMISALSLMGGCALSVNLPTALILNGIAGCASSYINLFANTLIGYLWKESTGTFLQLLHFTFGVGAITAPLILTAVSNVMGGGLSPNMWDYLTVSYLIMVVVAVVICVLLAISPDMDASNVEVVEVKSYEMIEVTSVETP</sequence>
<evidence type="ECO:0000313" key="7">
    <source>
        <dbReference type="EMBL" id="KAL0484827.1"/>
    </source>
</evidence>
<dbReference type="Proteomes" id="UP001431209">
    <property type="component" value="Unassembled WGS sequence"/>
</dbReference>
<evidence type="ECO:0000256" key="4">
    <source>
        <dbReference type="ARBA" id="ARBA00023136"/>
    </source>
</evidence>
<feature type="domain" description="Major facilitator superfamily (MFS) profile" evidence="6">
    <location>
        <begin position="103"/>
        <end position="317"/>
    </location>
</feature>